<feature type="region of interest" description="Disordered" evidence="1">
    <location>
        <begin position="65"/>
        <end position="142"/>
    </location>
</feature>
<name>S8E4F5_FOMSC</name>
<dbReference type="Proteomes" id="UP000015241">
    <property type="component" value="Unassembled WGS sequence"/>
</dbReference>
<feature type="compositionally biased region" description="Acidic residues" evidence="1">
    <location>
        <begin position="72"/>
        <end position="82"/>
    </location>
</feature>
<evidence type="ECO:0000313" key="2">
    <source>
        <dbReference type="EMBL" id="EPS98208.1"/>
    </source>
</evidence>
<feature type="non-terminal residue" evidence="2">
    <location>
        <position position="142"/>
    </location>
</feature>
<protein>
    <submittedName>
        <fullName evidence="2">Uncharacterized protein</fullName>
    </submittedName>
</protein>
<dbReference type="OrthoDB" id="2804510at2759"/>
<sequence length="142" mass="15558">MDPLEPQNKLLEIVSRRFSPEELSHLSVGATADGQGVTLRWHKHRPAPVCIPALQLLAVTGHATAASLPPQEESEVGDEDSQMSDSFSRGQREADDGEDEDVKTVRGEDDRSSRTPTNAPQATAYHRHPTEPLEGHYDPSVL</sequence>
<dbReference type="EMBL" id="KE504168">
    <property type="protein sequence ID" value="EPS98208.1"/>
    <property type="molecule type" value="Genomic_DNA"/>
</dbReference>
<dbReference type="InParanoid" id="S8E4F5"/>
<accession>S8E4F5</accession>
<feature type="compositionally biased region" description="Basic and acidic residues" evidence="1">
    <location>
        <begin position="102"/>
        <end position="113"/>
    </location>
</feature>
<feature type="compositionally biased region" description="Basic and acidic residues" evidence="1">
    <location>
        <begin position="128"/>
        <end position="142"/>
    </location>
</feature>
<evidence type="ECO:0000256" key="1">
    <source>
        <dbReference type="SAM" id="MobiDB-lite"/>
    </source>
</evidence>
<keyword evidence="3" id="KW-1185">Reference proteome</keyword>
<proteinExistence type="predicted"/>
<dbReference type="HOGENOM" id="CLU_1820382_0_0_1"/>
<organism evidence="2 3">
    <name type="scientific">Fomitopsis schrenkii</name>
    <name type="common">Brown rot fungus</name>
    <dbReference type="NCBI Taxonomy" id="2126942"/>
    <lineage>
        <taxon>Eukaryota</taxon>
        <taxon>Fungi</taxon>
        <taxon>Dikarya</taxon>
        <taxon>Basidiomycota</taxon>
        <taxon>Agaricomycotina</taxon>
        <taxon>Agaricomycetes</taxon>
        <taxon>Polyporales</taxon>
        <taxon>Fomitopsis</taxon>
    </lineage>
</organism>
<evidence type="ECO:0000313" key="3">
    <source>
        <dbReference type="Proteomes" id="UP000015241"/>
    </source>
</evidence>
<reference evidence="2 3" key="1">
    <citation type="journal article" date="2012" name="Science">
        <title>The Paleozoic origin of enzymatic lignin decomposition reconstructed from 31 fungal genomes.</title>
        <authorList>
            <person name="Floudas D."/>
            <person name="Binder M."/>
            <person name="Riley R."/>
            <person name="Barry K."/>
            <person name="Blanchette R.A."/>
            <person name="Henrissat B."/>
            <person name="Martinez A.T."/>
            <person name="Otillar R."/>
            <person name="Spatafora J.W."/>
            <person name="Yadav J.S."/>
            <person name="Aerts A."/>
            <person name="Benoit I."/>
            <person name="Boyd A."/>
            <person name="Carlson A."/>
            <person name="Copeland A."/>
            <person name="Coutinho P.M."/>
            <person name="de Vries R.P."/>
            <person name="Ferreira P."/>
            <person name="Findley K."/>
            <person name="Foster B."/>
            <person name="Gaskell J."/>
            <person name="Glotzer D."/>
            <person name="Gorecki P."/>
            <person name="Heitman J."/>
            <person name="Hesse C."/>
            <person name="Hori C."/>
            <person name="Igarashi K."/>
            <person name="Jurgens J.A."/>
            <person name="Kallen N."/>
            <person name="Kersten P."/>
            <person name="Kohler A."/>
            <person name="Kuees U."/>
            <person name="Kumar T.K.A."/>
            <person name="Kuo A."/>
            <person name="LaButti K."/>
            <person name="Larrondo L.F."/>
            <person name="Lindquist E."/>
            <person name="Ling A."/>
            <person name="Lombard V."/>
            <person name="Lucas S."/>
            <person name="Lundell T."/>
            <person name="Martin R."/>
            <person name="McLaughlin D.J."/>
            <person name="Morgenstern I."/>
            <person name="Morin E."/>
            <person name="Murat C."/>
            <person name="Nagy L.G."/>
            <person name="Nolan M."/>
            <person name="Ohm R.A."/>
            <person name="Patyshakuliyeva A."/>
            <person name="Rokas A."/>
            <person name="Ruiz-Duenas F.J."/>
            <person name="Sabat G."/>
            <person name="Salamov A."/>
            <person name="Samejima M."/>
            <person name="Schmutz J."/>
            <person name="Slot J.C."/>
            <person name="St John F."/>
            <person name="Stenlid J."/>
            <person name="Sun H."/>
            <person name="Sun S."/>
            <person name="Syed K."/>
            <person name="Tsang A."/>
            <person name="Wiebenga A."/>
            <person name="Young D."/>
            <person name="Pisabarro A."/>
            <person name="Eastwood D.C."/>
            <person name="Martin F."/>
            <person name="Cullen D."/>
            <person name="Grigoriev I.V."/>
            <person name="Hibbett D.S."/>
        </authorList>
    </citation>
    <scope>NUCLEOTIDE SEQUENCE</scope>
    <source>
        <strain evidence="3">FP-58527</strain>
    </source>
</reference>
<dbReference type="AlphaFoldDB" id="S8E4F5"/>
<gene>
    <name evidence="2" type="ORF">FOMPIDRAFT_1024760</name>
</gene>